<evidence type="ECO:0000256" key="1">
    <source>
        <dbReference type="ARBA" id="ARBA00007613"/>
    </source>
</evidence>
<keyword evidence="2" id="KW-0472">Membrane</keyword>
<keyword evidence="2" id="KW-0564">Palmitate</keyword>
<dbReference type="EMBL" id="FOWZ01000006">
    <property type="protein sequence ID" value="SFP42822.1"/>
    <property type="molecule type" value="Genomic_DNA"/>
</dbReference>
<dbReference type="InterPro" id="IPR003423">
    <property type="entry name" value="OMP_efflux"/>
</dbReference>
<protein>
    <submittedName>
        <fullName evidence="5">Efflux transporter, outer membrane factor (OMF) lipoprotein, NodT family</fullName>
    </submittedName>
</protein>
<organism evidence="5 6">
    <name type="scientific">Qipengyuania nanhaisediminis</name>
    <dbReference type="NCBI Taxonomy" id="604088"/>
    <lineage>
        <taxon>Bacteria</taxon>
        <taxon>Pseudomonadati</taxon>
        <taxon>Pseudomonadota</taxon>
        <taxon>Alphaproteobacteria</taxon>
        <taxon>Sphingomonadales</taxon>
        <taxon>Erythrobacteraceae</taxon>
        <taxon>Qipengyuania</taxon>
    </lineage>
</organism>
<keyword evidence="3" id="KW-0175">Coiled coil</keyword>
<dbReference type="OrthoDB" id="7181739at2"/>
<keyword evidence="2" id="KW-1134">Transmembrane beta strand</keyword>
<dbReference type="Gene3D" id="2.20.200.10">
    <property type="entry name" value="Outer membrane efflux proteins (OEP)"/>
    <property type="match status" value="1"/>
</dbReference>
<dbReference type="STRING" id="604088.SAMN04488060_2821"/>
<dbReference type="PANTHER" id="PTHR30203:SF25">
    <property type="entry name" value="OUTER MEMBRANE PROTEIN-RELATED"/>
    <property type="match status" value="1"/>
</dbReference>
<evidence type="ECO:0000313" key="5">
    <source>
        <dbReference type="EMBL" id="SFP42822.1"/>
    </source>
</evidence>
<proteinExistence type="inferred from homology"/>
<dbReference type="GO" id="GO:0005886">
    <property type="term" value="C:plasma membrane"/>
    <property type="evidence" value="ECO:0007669"/>
    <property type="project" value="UniProtKB-SubCell"/>
</dbReference>
<sequence>MRHLLPPIITIALLAGCTAGPDYAGPPEVVSADTGTRFVRAGSDVSASDPVVAQWWLLLGDPELTRLVEAALSGNPSLAAAQARIAQARASIRQDRAGRMPSLGAQATTVQGRLRGLDIQGGAPPPSEQTNSDAETDDSLSFFNVGLNANWELEFAGGSRRRIEASNAQAAATVANAEDVKVQLTAQVASTYVNLREAQFRAEQFEAQISLQEEILALTYQRYQHGALPLFPVGTANAELEMLKSQLAEAEADIAVLSDALAILTGQVPGSVDAALTTAHSIPMPPEQVAIGDPASLVARRPDIRAAERSLAASTARIGVAEAARFPKLSFTGILGLGGSSLDDVVDVGDFSALAIPRLQWNFLDFGRVDAAIDQAGAARNEAVANYQQTVLLALQDAERALARFGQQRVALAASMQIKKQADGAADLNRQRFAAGAISKADLNRALREQQQASADLVRAKGALTLAWIALQKSLGLGWQEPVRDQ</sequence>
<dbReference type="PROSITE" id="PS51257">
    <property type="entry name" value="PROKAR_LIPOPROTEIN"/>
    <property type="match status" value="1"/>
</dbReference>
<dbReference type="Pfam" id="PF02321">
    <property type="entry name" value="OEP"/>
    <property type="match status" value="2"/>
</dbReference>
<evidence type="ECO:0000256" key="3">
    <source>
        <dbReference type="SAM" id="Coils"/>
    </source>
</evidence>
<gene>
    <name evidence="5" type="ORF">SAMN04488060_2821</name>
</gene>
<dbReference type="SUPFAM" id="SSF56954">
    <property type="entry name" value="Outer membrane efflux proteins (OEP)"/>
    <property type="match status" value="1"/>
</dbReference>
<feature type="signal peptide" evidence="2">
    <location>
        <begin position="1"/>
        <end position="24"/>
    </location>
</feature>
<dbReference type="NCBIfam" id="TIGR01845">
    <property type="entry name" value="outer_NodT"/>
    <property type="match status" value="1"/>
</dbReference>
<dbReference type="Gene3D" id="1.20.1600.10">
    <property type="entry name" value="Outer membrane efflux proteins (OEP)"/>
    <property type="match status" value="1"/>
</dbReference>
<dbReference type="RefSeq" id="WP_090483094.1">
    <property type="nucleotide sequence ID" value="NZ_FOWZ01000006.1"/>
</dbReference>
<dbReference type="Proteomes" id="UP000199331">
    <property type="component" value="Unassembled WGS sequence"/>
</dbReference>
<keyword evidence="2 5" id="KW-0449">Lipoprotein</keyword>
<feature type="region of interest" description="Disordered" evidence="4">
    <location>
        <begin position="116"/>
        <end position="137"/>
    </location>
</feature>
<dbReference type="InterPro" id="IPR010131">
    <property type="entry name" value="MdtP/NodT-like"/>
</dbReference>
<keyword evidence="6" id="KW-1185">Reference proteome</keyword>
<comment type="similarity">
    <text evidence="1 2">Belongs to the outer membrane factor (OMF) (TC 1.B.17) family.</text>
</comment>
<evidence type="ECO:0000256" key="4">
    <source>
        <dbReference type="SAM" id="MobiDB-lite"/>
    </source>
</evidence>
<dbReference type="GO" id="GO:0015562">
    <property type="term" value="F:efflux transmembrane transporter activity"/>
    <property type="evidence" value="ECO:0007669"/>
    <property type="project" value="InterPro"/>
</dbReference>
<feature type="coiled-coil region" evidence="3">
    <location>
        <begin position="233"/>
        <end position="267"/>
    </location>
</feature>
<name>A0A1I5Q9D1_9SPHN</name>
<keyword evidence="2" id="KW-0732">Signal</keyword>
<comment type="subcellular location">
    <subcellularLocation>
        <location evidence="2">Cell membrane</location>
        <topology evidence="2">Lipid-anchor</topology>
    </subcellularLocation>
</comment>
<keyword evidence="2" id="KW-0812">Transmembrane</keyword>
<evidence type="ECO:0000256" key="2">
    <source>
        <dbReference type="RuleBase" id="RU362097"/>
    </source>
</evidence>
<reference evidence="6" key="1">
    <citation type="submission" date="2016-10" db="EMBL/GenBank/DDBJ databases">
        <authorList>
            <person name="Varghese N."/>
            <person name="Submissions S."/>
        </authorList>
    </citation>
    <scope>NUCLEOTIDE SEQUENCE [LARGE SCALE GENOMIC DNA]</scope>
    <source>
        <strain evidence="6">CGMCC 1.7715</strain>
    </source>
</reference>
<evidence type="ECO:0000313" key="6">
    <source>
        <dbReference type="Proteomes" id="UP000199331"/>
    </source>
</evidence>
<accession>A0A1I5Q9D1</accession>
<dbReference type="PANTHER" id="PTHR30203">
    <property type="entry name" value="OUTER MEMBRANE CATION EFFLUX PROTEIN"/>
    <property type="match status" value="1"/>
</dbReference>
<dbReference type="AlphaFoldDB" id="A0A1I5Q9D1"/>
<feature type="chain" id="PRO_5011331606" evidence="2">
    <location>
        <begin position="25"/>
        <end position="486"/>
    </location>
</feature>